<evidence type="ECO:0000259" key="2">
    <source>
        <dbReference type="PROSITE" id="PS50943"/>
    </source>
</evidence>
<dbReference type="Gene3D" id="1.10.260.40">
    <property type="entry name" value="lambda repressor-like DNA-binding domains"/>
    <property type="match status" value="1"/>
</dbReference>
<dbReference type="PROSITE" id="PS50943">
    <property type="entry name" value="HTH_CROC1"/>
    <property type="match status" value="1"/>
</dbReference>
<keyword evidence="1" id="KW-0812">Transmembrane</keyword>
<keyword evidence="1" id="KW-1133">Transmembrane helix</keyword>
<keyword evidence="1" id="KW-0472">Membrane</keyword>
<proteinExistence type="predicted"/>
<evidence type="ECO:0000313" key="3">
    <source>
        <dbReference type="EMBL" id="GAA0855038.1"/>
    </source>
</evidence>
<dbReference type="SMART" id="SM00530">
    <property type="entry name" value="HTH_XRE"/>
    <property type="match status" value="1"/>
</dbReference>
<evidence type="ECO:0000313" key="4">
    <source>
        <dbReference type="Proteomes" id="UP001500359"/>
    </source>
</evidence>
<name>A0ABP3WSZ5_9ALTE</name>
<organism evidence="3 4">
    <name type="scientific">Aliiglaciecola litoralis</name>
    <dbReference type="NCBI Taxonomy" id="582857"/>
    <lineage>
        <taxon>Bacteria</taxon>
        <taxon>Pseudomonadati</taxon>
        <taxon>Pseudomonadota</taxon>
        <taxon>Gammaproteobacteria</taxon>
        <taxon>Alteromonadales</taxon>
        <taxon>Alteromonadaceae</taxon>
        <taxon>Aliiglaciecola</taxon>
    </lineage>
</organism>
<dbReference type="EMBL" id="BAAAFD010000002">
    <property type="protein sequence ID" value="GAA0855038.1"/>
    <property type="molecule type" value="Genomic_DNA"/>
</dbReference>
<reference evidence="4" key="1">
    <citation type="journal article" date="2019" name="Int. J. Syst. Evol. Microbiol.">
        <title>The Global Catalogue of Microorganisms (GCM) 10K type strain sequencing project: providing services to taxonomists for standard genome sequencing and annotation.</title>
        <authorList>
            <consortium name="The Broad Institute Genomics Platform"/>
            <consortium name="The Broad Institute Genome Sequencing Center for Infectious Disease"/>
            <person name="Wu L."/>
            <person name="Ma J."/>
        </authorList>
    </citation>
    <scope>NUCLEOTIDE SEQUENCE [LARGE SCALE GENOMIC DNA]</scope>
    <source>
        <strain evidence="4">JCM 15896</strain>
    </source>
</reference>
<dbReference type="Pfam" id="PF01381">
    <property type="entry name" value="HTH_3"/>
    <property type="match status" value="1"/>
</dbReference>
<dbReference type="RefSeq" id="WP_343857773.1">
    <property type="nucleotide sequence ID" value="NZ_BAAAFD010000002.1"/>
</dbReference>
<dbReference type="InterPro" id="IPR010982">
    <property type="entry name" value="Lambda_DNA-bd_dom_sf"/>
</dbReference>
<feature type="transmembrane region" description="Helical" evidence="1">
    <location>
        <begin position="138"/>
        <end position="159"/>
    </location>
</feature>
<dbReference type="InterPro" id="IPR001387">
    <property type="entry name" value="Cro/C1-type_HTH"/>
</dbReference>
<dbReference type="CDD" id="cd00093">
    <property type="entry name" value="HTH_XRE"/>
    <property type="match status" value="1"/>
</dbReference>
<comment type="caution">
    <text evidence="3">The sequence shown here is derived from an EMBL/GenBank/DDBJ whole genome shotgun (WGS) entry which is preliminary data.</text>
</comment>
<protein>
    <recommendedName>
        <fullName evidence="2">HTH cro/C1-type domain-containing protein</fullName>
    </recommendedName>
</protein>
<evidence type="ECO:0000256" key="1">
    <source>
        <dbReference type="SAM" id="Phobius"/>
    </source>
</evidence>
<sequence length="170" mass="18825">MKMQINAQKIKQLREQRCWSQLQMAEMAGISLRTLQRVEAKSVASQETIKGIASVLDIDCESLLPETNDTTPLTAAQLEQPVITQQSVETTQNPASTAEIRKQFLITLTVIIVSAAIGFAGVFIAYSENRIDQEQFVFFKDLVAGGFLLGLLGLAYRAYKADLISLSKFH</sequence>
<feature type="domain" description="HTH cro/C1-type" evidence="2">
    <location>
        <begin position="10"/>
        <end position="63"/>
    </location>
</feature>
<accession>A0ABP3WSZ5</accession>
<feature type="transmembrane region" description="Helical" evidence="1">
    <location>
        <begin position="104"/>
        <end position="126"/>
    </location>
</feature>
<dbReference type="Proteomes" id="UP001500359">
    <property type="component" value="Unassembled WGS sequence"/>
</dbReference>
<dbReference type="SUPFAM" id="SSF47413">
    <property type="entry name" value="lambda repressor-like DNA-binding domains"/>
    <property type="match status" value="1"/>
</dbReference>
<keyword evidence="4" id="KW-1185">Reference proteome</keyword>
<gene>
    <name evidence="3" type="ORF">GCM10009114_13030</name>
</gene>